<dbReference type="CDD" id="cd01392">
    <property type="entry name" value="HTH_LacI"/>
    <property type="match status" value="1"/>
</dbReference>
<dbReference type="SUPFAM" id="SSF47413">
    <property type="entry name" value="lambda repressor-like DNA-binding domains"/>
    <property type="match status" value="1"/>
</dbReference>
<dbReference type="Pfam" id="PF13377">
    <property type="entry name" value="Peripla_BP_3"/>
    <property type="match status" value="1"/>
</dbReference>
<dbReference type="PANTHER" id="PTHR30146:SF155">
    <property type="entry name" value="ALANINE RACEMASE"/>
    <property type="match status" value="1"/>
</dbReference>
<evidence type="ECO:0000313" key="6">
    <source>
        <dbReference type="Proteomes" id="UP000649573"/>
    </source>
</evidence>
<dbReference type="SMART" id="SM00354">
    <property type="entry name" value="HTH_LACI"/>
    <property type="match status" value="1"/>
</dbReference>
<comment type="caution">
    <text evidence="5">The sequence shown here is derived from an EMBL/GenBank/DDBJ whole genome shotgun (WGS) entry which is preliminary data.</text>
</comment>
<dbReference type="SUPFAM" id="SSF53822">
    <property type="entry name" value="Periplasmic binding protein-like I"/>
    <property type="match status" value="1"/>
</dbReference>
<dbReference type="Pfam" id="PF00356">
    <property type="entry name" value="LacI"/>
    <property type="match status" value="1"/>
</dbReference>
<reference evidence="6" key="1">
    <citation type="journal article" date="2019" name="Int. J. Syst. Evol. Microbiol.">
        <title>The Global Catalogue of Microorganisms (GCM) 10K type strain sequencing project: providing services to taxonomists for standard genome sequencing and annotation.</title>
        <authorList>
            <consortium name="The Broad Institute Genomics Platform"/>
            <consortium name="The Broad Institute Genome Sequencing Center for Infectious Disease"/>
            <person name="Wu L."/>
            <person name="Ma J."/>
        </authorList>
    </citation>
    <scope>NUCLEOTIDE SEQUENCE [LARGE SCALE GENOMIC DNA]</scope>
    <source>
        <strain evidence="6">JCM 3296</strain>
    </source>
</reference>
<dbReference type="InterPro" id="IPR010982">
    <property type="entry name" value="Lambda_DNA-bd_dom_sf"/>
</dbReference>
<dbReference type="CDD" id="cd06267">
    <property type="entry name" value="PBP1_LacI_sugar_binding-like"/>
    <property type="match status" value="1"/>
</dbReference>
<dbReference type="InterPro" id="IPR046335">
    <property type="entry name" value="LacI/GalR-like_sensor"/>
</dbReference>
<name>A0ABQ2VGS9_9PSEU</name>
<organism evidence="5 6">
    <name type="scientific">Lentzea flava</name>
    <dbReference type="NCBI Taxonomy" id="103732"/>
    <lineage>
        <taxon>Bacteria</taxon>
        <taxon>Bacillati</taxon>
        <taxon>Actinomycetota</taxon>
        <taxon>Actinomycetes</taxon>
        <taxon>Pseudonocardiales</taxon>
        <taxon>Pseudonocardiaceae</taxon>
        <taxon>Lentzea</taxon>
    </lineage>
</organism>
<evidence type="ECO:0000313" key="5">
    <source>
        <dbReference type="EMBL" id="GGU86271.1"/>
    </source>
</evidence>
<dbReference type="Gene3D" id="1.10.260.40">
    <property type="entry name" value="lambda repressor-like DNA-binding domains"/>
    <property type="match status" value="1"/>
</dbReference>
<dbReference type="PANTHER" id="PTHR30146">
    <property type="entry name" value="LACI-RELATED TRANSCRIPTIONAL REPRESSOR"/>
    <property type="match status" value="1"/>
</dbReference>
<evidence type="ECO:0000256" key="2">
    <source>
        <dbReference type="ARBA" id="ARBA00023125"/>
    </source>
</evidence>
<sequence>MTATPAAAARTCLRGNVTVIPVPLSRYTKYIPHTWKRFHRNTVEMKGQRSATLDDVARAAGVSRATASRVVTGQGPASSRARDRVTAAVIELGYVPDAAARALASRSGTRLAIAVIGHTAAVLDDPYVGRVLTTAAHIAAEREVGVSLHWLPLNEPVTLAALAGSRGLGGLLVVNPTRPALETVPRDLRGRVAAIGVGTRHVPSFDVDNRTGTAGVVQHLVSTGRRRIAMVTGPSWLPCGDRAVEAYQRVMRDSGGETRVVPGDFTAARGAEAAAEIMARWPDTDAVFALSDLTALGVLDGLHALGVSVPGDVAVAGFDDIAFASLSRPALTTSTHPVEEIAAAAARAVLDREGADHATFFPSTLVVRESA</sequence>
<dbReference type="Proteomes" id="UP000649573">
    <property type="component" value="Unassembled WGS sequence"/>
</dbReference>
<gene>
    <name evidence="5" type="ORF">GCM10010178_90420</name>
</gene>
<dbReference type="InterPro" id="IPR028082">
    <property type="entry name" value="Peripla_BP_I"/>
</dbReference>
<dbReference type="InterPro" id="IPR000843">
    <property type="entry name" value="HTH_LacI"/>
</dbReference>
<evidence type="ECO:0000256" key="1">
    <source>
        <dbReference type="ARBA" id="ARBA00023015"/>
    </source>
</evidence>
<keyword evidence="6" id="KW-1185">Reference proteome</keyword>
<keyword evidence="1" id="KW-0805">Transcription regulation</keyword>
<protein>
    <submittedName>
        <fullName evidence="5">Transcriptional regulator</fullName>
    </submittedName>
</protein>
<keyword evidence="3" id="KW-0804">Transcription</keyword>
<dbReference type="Gene3D" id="3.40.50.2300">
    <property type="match status" value="2"/>
</dbReference>
<dbReference type="PROSITE" id="PS50932">
    <property type="entry name" value="HTH_LACI_2"/>
    <property type="match status" value="1"/>
</dbReference>
<dbReference type="PROSITE" id="PS00356">
    <property type="entry name" value="HTH_LACI_1"/>
    <property type="match status" value="1"/>
</dbReference>
<evidence type="ECO:0000256" key="3">
    <source>
        <dbReference type="ARBA" id="ARBA00023163"/>
    </source>
</evidence>
<evidence type="ECO:0000259" key="4">
    <source>
        <dbReference type="PROSITE" id="PS50932"/>
    </source>
</evidence>
<proteinExistence type="predicted"/>
<feature type="domain" description="HTH lacI-type" evidence="4">
    <location>
        <begin position="51"/>
        <end position="105"/>
    </location>
</feature>
<accession>A0ABQ2VGS9</accession>
<keyword evidence="2" id="KW-0238">DNA-binding</keyword>
<dbReference type="EMBL" id="BMRE01000101">
    <property type="protein sequence ID" value="GGU86271.1"/>
    <property type="molecule type" value="Genomic_DNA"/>
</dbReference>